<accession>A0A5N5ICZ7</accession>
<name>A0A5N5ICZ7_9ROSA</name>
<protein>
    <submittedName>
        <fullName evidence="1">Uncharacterized protein</fullName>
    </submittedName>
</protein>
<proteinExistence type="predicted"/>
<evidence type="ECO:0000313" key="2">
    <source>
        <dbReference type="Proteomes" id="UP000327157"/>
    </source>
</evidence>
<keyword evidence="2" id="KW-1185">Reference proteome</keyword>
<reference evidence="1 2" key="1">
    <citation type="submission" date="2019-09" db="EMBL/GenBank/DDBJ databases">
        <authorList>
            <person name="Ou C."/>
        </authorList>
    </citation>
    <scope>NUCLEOTIDE SEQUENCE [LARGE SCALE GENOMIC DNA]</scope>
    <source>
        <strain evidence="1">S2</strain>
        <tissue evidence="1">Leaf</tissue>
    </source>
</reference>
<sequence>MGFGPLGTSCAPALNIFSFHGNGCLPRRTRNPSPLLPFESMMPCEDLLVAYSSITFFLPMTPTPCDLEEVPLTGGIGKLCFFLAMVI</sequence>
<gene>
    <name evidence="1" type="ORF">D8674_027527</name>
</gene>
<dbReference type="EMBL" id="SMOL01000004">
    <property type="protein sequence ID" value="KAB2636993.1"/>
    <property type="molecule type" value="Genomic_DNA"/>
</dbReference>
<evidence type="ECO:0000313" key="1">
    <source>
        <dbReference type="EMBL" id="KAB2636993.1"/>
    </source>
</evidence>
<reference evidence="2" key="2">
    <citation type="submission" date="2019-10" db="EMBL/GenBank/DDBJ databases">
        <title>A de novo genome assembly of a pear dwarfing rootstock.</title>
        <authorList>
            <person name="Wang F."/>
            <person name="Wang J."/>
            <person name="Li S."/>
            <person name="Zhang Y."/>
            <person name="Fang M."/>
            <person name="Ma L."/>
            <person name="Zhao Y."/>
            <person name="Jiang S."/>
        </authorList>
    </citation>
    <scope>NUCLEOTIDE SEQUENCE [LARGE SCALE GENOMIC DNA]</scope>
</reference>
<comment type="caution">
    <text evidence="1">The sequence shown here is derived from an EMBL/GenBank/DDBJ whole genome shotgun (WGS) entry which is preliminary data.</text>
</comment>
<reference evidence="1 2" key="3">
    <citation type="submission" date="2019-11" db="EMBL/GenBank/DDBJ databases">
        <title>A de novo genome assembly of a pear dwarfing rootstock.</title>
        <authorList>
            <person name="Wang F."/>
            <person name="Wang J."/>
            <person name="Li S."/>
            <person name="Zhang Y."/>
            <person name="Fang M."/>
            <person name="Ma L."/>
            <person name="Zhao Y."/>
            <person name="Jiang S."/>
        </authorList>
    </citation>
    <scope>NUCLEOTIDE SEQUENCE [LARGE SCALE GENOMIC DNA]</scope>
    <source>
        <strain evidence="1">S2</strain>
        <tissue evidence="1">Leaf</tissue>
    </source>
</reference>
<dbReference type="AlphaFoldDB" id="A0A5N5ICZ7"/>
<dbReference type="Proteomes" id="UP000327157">
    <property type="component" value="Chromosome 5"/>
</dbReference>
<organism evidence="1 2">
    <name type="scientific">Pyrus ussuriensis x Pyrus communis</name>
    <dbReference type="NCBI Taxonomy" id="2448454"/>
    <lineage>
        <taxon>Eukaryota</taxon>
        <taxon>Viridiplantae</taxon>
        <taxon>Streptophyta</taxon>
        <taxon>Embryophyta</taxon>
        <taxon>Tracheophyta</taxon>
        <taxon>Spermatophyta</taxon>
        <taxon>Magnoliopsida</taxon>
        <taxon>eudicotyledons</taxon>
        <taxon>Gunneridae</taxon>
        <taxon>Pentapetalae</taxon>
        <taxon>rosids</taxon>
        <taxon>fabids</taxon>
        <taxon>Rosales</taxon>
        <taxon>Rosaceae</taxon>
        <taxon>Amygdaloideae</taxon>
        <taxon>Maleae</taxon>
        <taxon>Pyrus</taxon>
    </lineage>
</organism>